<keyword evidence="3 4" id="KW-0067">ATP-binding</keyword>
<dbReference type="RefSeq" id="WP_107890467.1">
    <property type="nucleotide sequence ID" value="NZ_NHSI01000066.1"/>
</dbReference>
<keyword evidence="2 4" id="KW-0547">Nucleotide-binding</keyword>
<dbReference type="GO" id="GO:0005524">
    <property type="term" value="F:ATP binding"/>
    <property type="evidence" value="ECO:0007669"/>
    <property type="project" value="UniProtKB-KW"/>
</dbReference>
<keyword evidence="5" id="KW-0460">Magnesium</keyword>
<dbReference type="InterPro" id="IPR037171">
    <property type="entry name" value="NagB/RpiA_transferase-like"/>
</dbReference>
<gene>
    <name evidence="6" type="ORF">C8N32_10152</name>
</gene>
<dbReference type="Gene3D" id="3.40.50.10420">
    <property type="entry name" value="NagB/RpiA/CoA transferase-like"/>
    <property type="match status" value="1"/>
</dbReference>
<dbReference type="GO" id="GO:0009396">
    <property type="term" value="P:folic acid-containing compound biosynthetic process"/>
    <property type="evidence" value="ECO:0007669"/>
    <property type="project" value="TreeGrafter"/>
</dbReference>
<dbReference type="PANTHER" id="PTHR23407:SF1">
    <property type="entry name" value="5-FORMYLTETRAHYDROFOLATE CYCLO-LIGASE"/>
    <property type="match status" value="1"/>
</dbReference>
<dbReference type="EMBL" id="QAAA01000001">
    <property type="protein sequence ID" value="PTN03858.1"/>
    <property type="molecule type" value="Genomic_DNA"/>
</dbReference>
<dbReference type="GO" id="GO:0035999">
    <property type="term" value="P:tetrahydrofolate interconversion"/>
    <property type="evidence" value="ECO:0007669"/>
    <property type="project" value="TreeGrafter"/>
</dbReference>
<keyword evidence="7" id="KW-1185">Reference proteome</keyword>
<feature type="binding site" evidence="4">
    <location>
        <position position="61"/>
    </location>
    <ligand>
        <name>substrate</name>
    </ligand>
</feature>
<evidence type="ECO:0000256" key="1">
    <source>
        <dbReference type="ARBA" id="ARBA00010638"/>
    </source>
</evidence>
<dbReference type="NCBIfam" id="TIGR02727">
    <property type="entry name" value="MTHFS_bact"/>
    <property type="match status" value="1"/>
</dbReference>
<dbReference type="PIRSF" id="PIRSF006806">
    <property type="entry name" value="FTHF_cligase"/>
    <property type="match status" value="1"/>
</dbReference>
<dbReference type="AlphaFoldDB" id="A0A2T5BW81"/>
<comment type="cofactor">
    <cofactor evidence="5">
        <name>Mg(2+)</name>
        <dbReference type="ChEBI" id="CHEBI:18420"/>
    </cofactor>
</comment>
<feature type="binding site" evidence="4">
    <location>
        <position position="56"/>
    </location>
    <ligand>
        <name>substrate</name>
    </ligand>
</feature>
<name>A0A2T5BW81_9RHOB</name>
<feature type="binding site" evidence="4">
    <location>
        <begin position="134"/>
        <end position="142"/>
    </location>
    <ligand>
        <name>ATP</name>
        <dbReference type="ChEBI" id="CHEBI:30616"/>
    </ligand>
</feature>
<dbReference type="Pfam" id="PF01812">
    <property type="entry name" value="5-FTHF_cyc-lig"/>
    <property type="match status" value="1"/>
</dbReference>
<sequence>MSLLKRRDPTVQKAGIRKKVLARRREAHEQGPDAAANGHLLDVLRPHAGKVMSGYMPIRSEIDPRPALTQMARLGPVVVPVIQGAGLPLIFRVWTPEAKMIDGPFGALVPAEGEFLTPEVLVVPLVAFDATGNRLGYGGGFYDRTLAQLSAAGQVLALGFAYAAQEYAGILPCEDTDWRLDMVVTEVGARRFDPPA</sequence>
<dbReference type="SUPFAM" id="SSF100950">
    <property type="entry name" value="NagB/RpiA/CoA transferase-like"/>
    <property type="match status" value="1"/>
</dbReference>
<feature type="binding site" evidence="4">
    <location>
        <begin position="13"/>
        <end position="17"/>
    </location>
    <ligand>
        <name>ATP</name>
        <dbReference type="ChEBI" id="CHEBI:30616"/>
    </ligand>
</feature>
<dbReference type="EC" id="6.3.3.2" evidence="5"/>
<dbReference type="Proteomes" id="UP000243859">
    <property type="component" value="Unassembled WGS sequence"/>
</dbReference>
<protein>
    <recommendedName>
        <fullName evidence="5">5-formyltetrahydrofolate cyclo-ligase</fullName>
        <ecNumber evidence="5">6.3.3.2</ecNumber>
    </recommendedName>
</protein>
<reference evidence="6 7" key="1">
    <citation type="submission" date="2018-04" db="EMBL/GenBank/DDBJ databases">
        <title>Genomic Encyclopedia of Archaeal and Bacterial Type Strains, Phase II (KMG-II): from individual species to whole genera.</title>
        <authorList>
            <person name="Goeker M."/>
        </authorList>
    </citation>
    <scope>NUCLEOTIDE SEQUENCE [LARGE SCALE GENOMIC DNA]</scope>
    <source>
        <strain evidence="6 7">DSM 18064</strain>
    </source>
</reference>
<dbReference type="InterPro" id="IPR024185">
    <property type="entry name" value="FTHF_cligase-like_sf"/>
</dbReference>
<keyword evidence="5" id="KW-0479">Metal-binding</keyword>
<comment type="caution">
    <text evidence="6">The sequence shown here is derived from an EMBL/GenBank/DDBJ whole genome shotgun (WGS) entry which is preliminary data.</text>
</comment>
<evidence type="ECO:0000313" key="7">
    <source>
        <dbReference type="Proteomes" id="UP000243859"/>
    </source>
</evidence>
<evidence type="ECO:0000256" key="4">
    <source>
        <dbReference type="PIRSR" id="PIRSR006806-1"/>
    </source>
</evidence>
<dbReference type="InterPro" id="IPR002698">
    <property type="entry name" value="FTHF_cligase"/>
</dbReference>
<evidence type="ECO:0000256" key="5">
    <source>
        <dbReference type="RuleBase" id="RU361279"/>
    </source>
</evidence>
<dbReference type="GO" id="GO:0030272">
    <property type="term" value="F:5-formyltetrahydrofolate cyclo-ligase activity"/>
    <property type="evidence" value="ECO:0007669"/>
    <property type="project" value="UniProtKB-EC"/>
</dbReference>
<dbReference type="PANTHER" id="PTHR23407">
    <property type="entry name" value="ATPASE INHIBITOR/5-FORMYLTETRAHYDROFOLATE CYCLO-LIGASE"/>
    <property type="match status" value="1"/>
</dbReference>
<evidence type="ECO:0000256" key="3">
    <source>
        <dbReference type="ARBA" id="ARBA00022840"/>
    </source>
</evidence>
<evidence type="ECO:0000256" key="2">
    <source>
        <dbReference type="ARBA" id="ARBA00022741"/>
    </source>
</evidence>
<evidence type="ECO:0000313" key="6">
    <source>
        <dbReference type="EMBL" id="PTN03858.1"/>
    </source>
</evidence>
<organism evidence="6 7">
    <name type="scientific">Rhodovulum imhoffii</name>
    <dbReference type="NCBI Taxonomy" id="365340"/>
    <lineage>
        <taxon>Bacteria</taxon>
        <taxon>Pseudomonadati</taxon>
        <taxon>Pseudomonadota</taxon>
        <taxon>Alphaproteobacteria</taxon>
        <taxon>Rhodobacterales</taxon>
        <taxon>Paracoccaceae</taxon>
        <taxon>Rhodovulum</taxon>
    </lineage>
</organism>
<comment type="similarity">
    <text evidence="1 5">Belongs to the 5-formyltetrahydrofolate cyclo-ligase family.</text>
</comment>
<dbReference type="OrthoDB" id="9801938at2"/>
<dbReference type="GO" id="GO:0046872">
    <property type="term" value="F:metal ion binding"/>
    <property type="evidence" value="ECO:0007669"/>
    <property type="project" value="UniProtKB-KW"/>
</dbReference>
<comment type="catalytic activity">
    <reaction evidence="5">
        <text>(6S)-5-formyl-5,6,7,8-tetrahydrofolate + ATP = (6R)-5,10-methenyltetrahydrofolate + ADP + phosphate</text>
        <dbReference type="Rhea" id="RHEA:10488"/>
        <dbReference type="ChEBI" id="CHEBI:30616"/>
        <dbReference type="ChEBI" id="CHEBI:43474"/>
        <dbReference type="ChEBI" id="CHEBI:57455"/>
        <dbReference type="ChEBI" id="CHEBI:57457"/>
        <dbReference type="ChEBI" id="CHEBI:456216"/>
        <dbReference type="EC" id="6.3.3.2"/>
    </reaction>
</comment>
<keyword evidence="6" id="KW-0436">Ligase</keyword>
<proteinExistence type="inferred from homology"/>
<accession>A0A2T5BW81</accession>